<reference evidence="8 9" key="1">
    <citation type="submission" date="2021-03" db="EMBL/GenBank/DDBJ databases">
        <title>Whole genome sequence of Metabacillus bambusae BG109.</title>
        <authorList>
            <person name="Jeong J.W."/>
        </authorList>
    </citation>
    <scope>NUCLEOTIDE SEQUENCE [LARGE SCALE GENOMIC DNA]</scope>
    <source>
        <strain evidence="8 9">BG109</strain>
    </source>
</reference>
<evidence type="ECO:0000259" key="6">
    <source>
        <dbReference type="Pfam" id="PF00669"/>
    </source>
</evidence>
<keyword evidence="9" id="KW-1185">Reference proteome</keyword>
<sequence>MIIRHNISSLNSLNKLKTNNAQTAKASEKLSSGLRINIAADDSAGLAISEKMRGQIRGLEQAERNIQDGISLVQVAEGGVAQINNPILQRMRELAIQAANDTLTDADRKAIQKEIEQLKESINHIANNIEYNAMKLLNGTNPHPYAGSTTTTTTPSYENVLSLSVDSSGRASFRANEGFPETSDDNNQPLIYGSGSTSSPSVLIDGTQHRLWNGGISGSTTQVSATEYNTTYSNVGGTGVNVVQNIKIVEDKYEITYKATNSDSSNHNIGFYFHMDVLLGGDDSAPFIVNGATITQDEAYTGGNVPSTFNVFNDTGADIQATGVITGSDIIEAPDEFRIGAYSSVSNVGWSDSNSSIGDSGYALLWNADTIGAGGSRTVNTFYGLTLPSTVTPRQAPMNEEGPFYMNVHTGPNSSTNLSIQLSDVRTEKLGIDNVNLETRSGAVTAISIIDNAIEKVISERTKYGAFQNRLEHSLSNVISYNVNLSEAESRIRDTDMAKEMMSMTKNNILSQASQSMLAQANQKPQGVLQLLQ</sequence>
<evidence type="ECO:0000256" key="1">
    <source>
        <dbReference type="ARBA" id="ARBA00005709"/>
    </source>
</evidence>
<dbReference type="InterPro" id="IPR042187">
    <property type="entry name" value="Flagellin_C_sub2"/>
</dbReference>
<dbReference type="Gene3D" id="6.10.10.10">
    <property type="entry name" value="Flagellar export chaperone, C-terminal domain"/>
    <property type="match status" value="1"/>
</dbReference>
<dbReference type="InterPro" id="IPR001029">
    <property type="entry name" value="Flagellin_N"/>
</dbReference>
<dbReference type="Pfam" id="PF00700">
    <property type="entry name" value="Flagellin_C"/>
    <property type="match status" value="1"/>
</dbReference>
<organism evidence="8 9">
    <name type="scientific">Metabacillus bambusae</name>
    <dbReference type="NCBI Taxonomy" id="2795218"/>
    <lineage>
        <taxon>Bacteria</taxon>
        <taxon>Bacillati</taxon>
        <taxon>Bacillota</taxon>
        <taxon>Bacilli</taxon>
        <taxon>Bacillales</taxon>
        <taxon>Bacillaceae</taxon>
        <taxon>Metabacillus</taxon>
    </lineage>
</organism>
<protein>
    <recommendedName>
        <fullName evidence="2 4">Flagellin</fullName>
    </recommendedName>
</protein>
<dbReference type="PRINTS" id="PR00207">
    <property type="entry name" value="FLAGELLIN"/>
</dbReference>
<keyword evidence="3 4" id="KW-0975">Bacterial flagellum</keyword>
<dbReference type="EMBL" id="JAGDEL010000005">
    <property type="protein sequence ID" value="MBO1511732.1"/>
    <property type="molecule type" value="Genomic_DNA"/>
</dbReference>
<evidence type="ECO:0000256" key="4">
    <source>
        <dbReference type="RuleBase" id="RU362073"/>
    </source>
</evidence>
<evidence type="ECO:0000256" key="2">
    <source>
        <dbReference type="ARBA" id="ARBA00020110"/>
    </source>
</evidence>
<evidence type="ECO:0000313" key="8">
    <source>
        <dbReference type="EMBL" id="MBO1511732.1"/>
    </source>
</evidence>
<dbReference type="Pfam" id="PF00669">
    <property type="entry name" value="Flagellin_N"/>
    <property type="match status" value="1"/>
</dbReference>
<dbReference type="InterPro" id="IPR001492">
    <property type="entry name" value="Flagellin"/>
</dbReference>
<feature type="domain" description="Flagellin C-terminal" evidence="7">
    <location>
        <begin position="447"/>
        <end position="532"/>
    </location>
</feature>
<feature type="domain" description="Flagellin N-terminal" evidence="6">
    <location>
        <begin position="3"/>
        <end position="141"/>
    </location>
</feature>
<keyword evidence="4" id="KW-0964">Secreted</keyword>
<evidence type="ECO:0000313" key="9">
    <source>
        <dbReference type="Proteomes" id="UP000663981"/>
    </source>
</evidence>
<dbReference type="RefSeq" id="WP_207977017.1">
    <property type="nucleotide sequence ID" value="NZ_JAGDEL010000005.1"/>
</dbReference>
<proteinExistence type="inferred from homology"/>
<comment type="subcellular location">
    <subcellularLocation>
        <location evidence="4">Secreted</location>
    </subcellularLocation>
    <subcellularLocation>
        <location evidence="4">Bacterial flagellum</location>
    </subcellularLocation>
</comment>
<dbReference type="PANTHER" id="PTHR42792:SF2">
    <property type="entry name" value="FLAGELLIN"/>
    <property type="match status" value="1"/>
</dbReference>
<dbReference type="PANTHER" id="PTHR42792">
    <property type="entry name" value="FLAGELLIN"/>
    <property type="match status" value="1"/>
</dbReference>
<evidence type="ECO:0000259" key="7">
    <source>
        <dbReference type="Pfam" id="PF00700"/>
    </source>
</evidence>
<dbReference type="Gene3D" id="1.20.1330.10">
    <property type="entry name" value="f41 fragment of flagellin, N-terminal domain"/>
    <property type="match status" value="2"/>
</dbReference>
<comment type="caution">
    <text evidence="8">The sequence shown here is derived from an EMBL/GenBank/DDBJ whole genome shotgun (WGS) entry which is preliminary data.</text>
</comment>
<feature type="compositionally biased region" description="Polar residues" evidence="5">
    <location>
        <begin position="185"/>
        <end position="198"/>
    </location>
</feature>
<comment type="function">
    <text evidence="4">Flagellin is the subunit protein which polymerizes to form the filaments of bacterial flagella.</text>
</comment>
<dbReference type="InterPro" id="IPR046358">
    <property type="entry name" value="Flagellin_C"/>
</dbReference>
<comment type="similarity">
    <text evidence="1 4">Belongs to the bacterial flagellin family.</text>
</comment>
<dbReference type="SUPFAM" id="SSF64518">
    <property type="entry name" value="Phase 1 flagellin"/>
    <property type="match status" value="1"/>
</dbReference>
<dbReference type="Proteomes" id="UP000663981">
    <property type="component" value="Unassembled WGS sequence"/>
</dbReference>
<accession>A0ABS3N0D2</accession>
<name>A0ABS3N0D2_9BACI</name>
<feature type="region of interest" description="Disordered" evidence="5">
    <location>
        <begin position="179"/>
        <end position="198"/>
    </location>
</feature>
<evidence type="ECO:0000256" key="5">
    <source>
        <dbReference type="SAM" id="MobiDB-lite"/>
    </source>
</evidence>
<evidence type="ECO:0000256" key="3">
    <source>
        <dbReference type="ARBA" id="ARBA00023143"/>
    </source>
</evidence>
<gene>
    <name evidence="8" type="ORF">I7822_08630</name>
</gene>